<accession>A0A7M1KR19</accession>
<dbReference type="InterPro" id="IPR052908">
    <property type="entry name" value="AP-4-A_phosphorylase"/>
</dbReference>
<gene>
    <name evidence="3" type="ORF">IMX20_06225</name>
</gene>
<evidence type="ECO:0000313" key="3">
    <source>
        <dbReference type="EMBL" id="QOQ78594.1"/>
    </source>
</evidence>
<dbReference type="PANTHER" id="PTHR42997:SF1">
    <property type="entry name" value="AP-4-A PHOSPHORYLASE"/>
    <property type="match status" value="1"/>
</dbReference>
<dbReference type="PROSITE" id="PS51084">
    <property type="entry name" value="HIT_2"/>
    <property type="match status" value="1"/>
</dbReference>
<organism evidence="3 4">
    <name type="scientific">Aerococcus urinaeequi</name>
    <dbReference type="NCBI Taxonomy" id="51665"/>
    <lineage>
        <taxon>Bacteria</taxon>
        <taxon>Bacillati</taxon>
        <taxon>Bacillota</taxon>
        <taxon>Bacilli</taxon>
        <taxon>Lactobacillales</taxon>
        <taxon>Aerococcaceae</taxon>
        <taxon>Aerococcus</taxon>
    </lineage>
</organism>
<protein>
    <submittedName>
        <fullName evidence="3">HIT family protein</fullName>
    </submittedName>
</protein>
<reference evidence="3 4" key="1">
    <citation type="submission" date="2020-10" db="EMBL/GenBank/DDBJ databases">
        <title>Plasmid carrying two tetracycline resistance determinant.</title>
        <authorList>
            <person name="Yang Q."/>
        </authorList>
    </citation>
    <scope>NUCLEOTIDE SEQUENCE [LARGE SCALE GENOMIC DNA]</scope>
    <source>
        <strain evidence="3 4">T43</strain>
    </source>
</reference>
<sequence length="151" mass="16850">MIEHYLDPECGYCHAQAHPEEKHVGDFAYLVGELANSVVVIFNEQSHPGRVIVAHKKHVSEMVDLTDAERNDYFAEVNQVAKALHKLFNPDKINYGAYGDGGSHLHFHLVPKYEGEVEWGTPFAMNPGETFLADDAAYEKIAADLRAELGL</sequence>
<dbReference type="AlphaFoldDB" id="A0A7M1KR19"/>
<dbReference type="GO" id="GO:0003824">
    <property type="term" value="F:catalytic activity"/>
    <property type="evidence" value="ECO:0007669"/>
    <property type="project" value="InterPro"/>
</dbReference>
<dbReference type="Gene3D" id="3.30.428.10">
    <property type="entry name" value="HIT-like"/>
    <property type="match status" value="1"/>
</dbReference>
<dbReference type="Proteomes" id="UP000595091">
    <property type="component" value="Chromosome"/>
</dbReference>
<evidence type="ECO:0000313" key="4">
    <source>
        <dbReference type="Proteomes" id="UP000595091"/>
    </source>
</evidence>
<dbReference type="InterPro" id="IPR036265">
    <property type="entry name" value="HIT-like_sf"/>
</dbReference>
<dbReference type="SUPFAM" id="SSF54197">
    <property type="entry name" value="HIT-like"/>
    <property type="match status" value="1"/>
</dbReference>
<name>A0A7M1KR19_9LACT</name>
<dbReference type="EMBL" id="CP063065">
    <property type="protein sequence ID" value="QOQ78594.1"/>
    <property type="molecule type" value="Genomic_DNA"/>
</dbReference>
<dbReference type="PANTHER" id="PTHR42997">
    <property type="entry name" value="HIT FAMILY HYDROLASE"/>
    <property type="match status" value="1"/>
</dbReference>
<dbReference type="InterPro" id="IPR011146">
    <property type="entry name" value="HIT-like"/>
</dbReference>
<feature type="short sequence motif" description="Histidine triad motif" evidence="1">
    <location>
        <begin position="104"/>
        <end position="108"/>
    </location>
</feature>
<evidence type="ECO:0000259" key="2">
    <source>
        <dbReference type="PROSITE" id="PS51084"/>
    </source>
</evidence>
<dbReference type="Pfam" id="PF01230">
    <property type="entry name" value="HIT"/>
    <property type="match status" value="1"/>
</dbReference>
<dbReference type="RefSeq" id="WP_197558057.1">
    <property type="nucleotide sequence ID" value="NZ_CP063065.1"/>
</dbReference>
<evidence type="ECO:0000256" key="1">
    <source>
        <dbReference type="PROSITE-ProRule" id="PRU00464"/>
    </source>
</evidence>
<feature type="domain" description="HIT" evidence="2">
    <location>
        <begin position="11"/>
        <end position="119"/>
    </location>
</feature>
<proteinExistence type="predicted"/>